<dbReference type="EMBL" id="FNOJ01000014">
    <property type="protein sequence ID" value="SDW77787.1"/>
    <property type="molecule type" value="Genomic_DNA"/>
</dbReference>
<name>A0A1H2WB74_9BACL</name>
<organism evidence="1 2">
    <name type="scientific">Alicyclobacillus hesperidum</name>
    <dbReference type="NCBI Taxonomy" id="89784"/>
    <lineage>
        <taxon>Bacteria</taxon>
        <taxon>Bacillati</taxon>
        <taxon>Bacillota</taxon>
        <taxon>Bacilli</taxon>
        <taxon>Bacillales</taxon>
        <taxon>Alicyclobacillaceae</taxon>
        <taxon>Alicyclobacillus</taxon>
    </lineage>
</organism>
<dbReference type="Proteomes" id="UP000182589">
    <property type="component" value="Unassembled WGS sequence"/>
</dbReference>
<protein>
    <recommendedName>
        <fullName evidence="3">TrkA-N domain-containing protein</fullName>
    </recommendedName>
</protein>
<keyword evidence="2" id="KW-1185">Reference proteome</keyword>
<dbReference type="RefSeq" id="WP_100218613.1">
    <property type="nucleotide sequence ID" value="NZ_BSRA01000013.1"/>
</dbReference>
<reference evidence="2" key="1">
    <citation type="submission" date="2016-10" db="EMBL/GenBank/DDBJ databases">
        <authorList>
            <person name="Varghese N."/>
        </authorList>
    </citation>
    <scope>NUCLEOTIDE SEQUENCE [LARGE SCALE GENOMIC DNA]</scope>
    <source>
        <strain evidence="2">DSM 12489</strain>
    </source>
</reference>
<gene>
    <name evidence="1" type="ORF">SAMN04489725_11440</name>
</gene>
<evidence type="ECO:0000313" key="1">
    <source>
        <dbReference type="EMBL" id="SDW77787.1"/>
    </source>
</evidence>
<accession>A0A1H2WB74</accession>
<sequence>MVQKMLVAACSEEDRLLIERALGAGIDVRVLTCFEDVHHKVRAWYPNRTMLVPAHKATVKAAVQSAQLDIAIVREMNDAIRSALLIQTLREAGVPQVIVICKDESRAQMYRRCGANNVVVVDHREDAWDRIMPYLHLHVSA</sequence>
<evidence type="ECO:0000313" key="2">
    <source>
        <dbReference type="Proteomes" id="UP000182589"/>
    </source>
</evidence>
<evidence type="ECO:0008006" key="3">
    <source>
        <dbReference type="Google" id="ProtNLM"/>
    </source>
</evidence>
<dbReference type="AlphaFoldDB" id="A0A1H2WB74"/>
<proteinExistence type="predicted"/>
<dbReference type="STRING" id="89784.SAMN04489725_11440"/>